<evidence type="ECO:0000313" key="7">
    <source>
        <dbReference type="EMBL" id="SVA48645.1"/>
    </source>
</evidence>
<gene>
    <name evidence="7" type="ORF">METZ01_LOCUS101499</name>
</gene>
<keyword evidence="4" id="KW-0862">Zinc</keyword>
<sequence>MEIPYTQHTLPNGLDVLVHEDHGCPIVAVNVWYRVGSKDECPGRTGFAHLFEHLMFEGSQHYDRGYFHPLQEAGALLNGSTSSERTNYWEVVPTNALDLALWMESDRMGYLLPALT</sequence>
<dbReference type="EMBL" id="UINC01010981">
    <property type="protein sequence ID" value="SVA48645.1"/>
    <property type="molecule type" value="Genomic_DNA"/>
</dbReference>
<keyword evidence="5" id="KW-0482">Metalloprotease</keyword>
<feature type="domain" description="Peptidase M16 N-terminal" evidence="6">
    <location>
        <begin position="16"/>
        <end position="101"/>
    </location>
</feature>
<evidence type="ECO:0000256" key="4">
    <source>
        <dbReference type="ARBA" id="ARBA00022833"/>
    </source>
</evidence>
<dbReference type="InterPro" id="IPR050626">
    <property type="entry name" value="Peptidase_M16"/>
</dbReference>
<name>A0A381W831_9ZZZZ</name>
<dbReference type="PANTHER" id="PTHR43690">
    <property type="entry name" value="NARDILYSIN"/>
    <property type="match status" value="1"/>
</dbReference>
<dbReference type="GO" id="GO:0046872">
    <property type="term" value="F:metal ion binding"/>
    <property type="evidence" value="ECO:0007669"/>
    <property type="project" value="InterPro"/>
</dbReference>
<dbReference type="AlphaFoldDB" id="A0A381W831"/>
<reference evidence="7" key="1">
    <citation type="submission" date="2018-05" db="EMBL/GenBank/DDBJ databases">
        <authorList>
            <person name="Lanie J.A."/>
            <person name="Ng W.-L."/>
            <person name="Kazmierczak K.M."/>
            <person name="Andrzejewski T.M."/>
            <person name="Davidsen T.M."/>
            <person name="Wayne K.J."/>
            <person name="Tettelin H."/>
            <person name="Glass J.I."/>
            <person name="Rusch D."/>
            <person name="Podicherti R."/>
            <person name="Tsui H.-C.T."/>
            <person name="Winkler M.E."/>
        </authorList>
    </citation>
    <scope>NUCLEOTIDE SEQUENCE</scope>
</reference>
<dbReference type="SUPFAM" id="SSF63411">
    <property type="entry name" value="LuxS/MPP-like metallohydrolase"/>
    <property type="match status" value="1"/>
</dbReference>
<evidence type="ECO:0000256" key="1">
    <source>
        <dbReference type="ARBA" id="ARBA00007261"/>
    </source>
</evidence>
<feature type="non-terminal residue" evidence="7">
    <location>
        <position position="116"/>
    </location>
</feature>
<dbReference type="InterPro" id="IPR011249">
    <property type="entry name" value="Metalloenz_LuxS/M16"/>
</dbReference>
<dbReference type="Pfam" id="PF00675">
    <property type="entry name" value="Peptidase_M16"/>
    <property type="match status" value="1"/>
</dbReference>
<organism evidence="7">
    <name type="scientific">marine metagenome</name>
    <dbReference type="NCBI Taxonomy" id="408172"/>
    <lineage>
        <taxon>unclassified sequences</taxon>
        <taxon>metagenomes</taxon>
        <taxon>ecological metagenomes</taxon>
    </lineage>
</organism>
<dbReference type="InterPro" id="IPR011765">
    <property type="entry name" value="Pept_M16_N"/>
</dbReference>
<dbReference type="GO" id="GO:0006508">
    <property type="term" value="P:proteolysis"/>
    <property type="evidence" value="ECO:0007669"/>
    <property type="project" value="UniProtKB-KW"/>
</dbReference>
<evidence type="ECO:0000256" key="2">
    <source>
        <dbReference type="ARBA" id="ARBA00022670"/>
    </source>
</evidence>
<dbReference type="PANTHER" id="PTHR43690:SF17">
    <property type="entry name" value="PROTEIN YHJJ"/>
    <property type="match status" value="1"/>
</dbReference>
<comment type="similarity">
    <text evidence="1">Belongs to the peptidase M16 family.</text>
</comment>
<evidence type="ECO:0000259" key="6">
    <source>
        <dbReference type="Pfam" id="PF00675"/>
    </source>
</evidence>
<protein>
    <recommendedName>
        <fullName evidence="6">Peptidase M16 N-terminal domain-containing protein</fullName>
    </recommendedName>
</protein>
<proteinExistence type="inferred from homology"/>
<accession>A0A381W831</accession>
<dbReference type="Gene3D" id="3.30.830.10">
    <property type="entry name" value="Metalloenzyme, LuxS/M16 peptidase-like"/>
    <property type="match status" value="1"/>
</dbReference>
<keyword evidence="2" id="KW-0645">Protease</keyword>
<evidence type="ECO:0000256" key="5">
    <source>
        <dbReference type="ARBA" id="ARBA00023049"/>
    </source>
</evidence>
<dbReference type="GO" id="GO:0008237">
    <property type="term" value="F:metallopeptidase activity"/>
    <property type="evidence" value="ECO:0007669"/>
    <property type="project" value="UniProtKB-KW"/>
</dbReference>
<evidence type="ECO:0000256" key="3">
    <source>
        <dbReference type="ARBA" id="ARBA00022801"/>
    </source>
</evidence>
<keyword evidence="3" id="KW-0378">Hydrolase</keyword>